<dbReference type="InterPro" id="IPR019657">
    <property type="entry name" value="ComFB"/>
</dbReference>
<accession>A0A7X0RX34</accession>
<dbReference type="Proteomes" id="UP000547209">
    <property type="component" value="Unassembled WGS sequence"/>
</dbReference>
<evidence type="ECO:0000313" key="2">
    <source>
        <dbReference type="Proteomes" id="UP000547209"/>
    </source>
</evidence>
<protein>
    <submittedName>
        <fullName evidence="1">Late competence development ComFB family protein</fullName>
    </submittedName>
</protein>
<dbReference type="Pfam" id="PF10719">
    <property type="entry name" value="ComFB"/>
    <property type="match status" value="1"/>
</dbReference>
<keyword evidence="2" id="KW-1185">Reference proteome</keyword>
<comment type="caution">
    <text evidence="1">The sequence shown here is derived from an EMBL/GenBank/DDBJ whole genome shotgun (WGS) entry which is preliminary data.</text>
</comment>
<dbReference type="EMBL" id="JACJVP010000041">
    <property type="protein sequence ID" value="MBB6673684.1"/>
    <property type="molecule type" value="Genomic_DNA"/>
</dbReference>
<reference evidence="1 2" key="1">
    <citation type="submission" date="2020-08" db="EMBL/GenBank/DDBJ databases">
        <title>Cohnella phylogeny.</title>
        <authorList>
            <person name="Dunlap C."/>
        </authorList>
    </citation>
    <scope>NUCLEOTIDE SEQUENCE [LARGE SCALE GENOMIC DNA]</scope>
    <source>
        <strain evidence="1 2">DSM 28246</strain>
    </source>
</reference>
<name>A0A7X0RX34_9BACL</name>
<proteinExistence type="predicted"/>
<gene>
    <name evidence="1" type="ORF">H7C19_23680</name>
</gene>
<organism evidence="1 2">
    <name type="scientific">Cohnella nanjingensis</name>
    <dbReference type="NCBI Taxonomy" id="1387779"/>
    <lineage>
        <taxon>Bacteria</taxon>
        <taxon>Bacillati</taxon>
        <taxon>Bacillota</taxon>
        <taxon>Bacilli</taxon>
        <taxon>Bacillales</taxon>
        <taxon>Paenibacillaceae</taxon>
        <taxon>Cohnella</taxon>
    </lineage>
</organism>
<dbReference type="RefSeq" id="WP_185671545.1">
    <property type="nucleotide sequence ID" value="NZ_JACJVP010000041.1"/>
</dbReference>
<evidence type="ECO:0000313" key="1">
    <source>
        <dbReference type="EMBL" id="MBB6673684.1"/>
    </source>
</evidence>
<dbReference type="AlphaFoldDB" id="A0A7X0RX34"/>
<sequence>MELSRAASVLNVMEPIVINTFKEHILTNRTLKCDCEKCRLDIVVLTLNHLQPHYTSTQAGEAYIKALFMNTQLQSDVIQELTRALQVVEDNPNH</sequence>